<reference evidence="8 9" key="1">
    <citation type="submission" date="2018-01" db="EMBL/GenBank/DDBJ databases">
        <title>Draft genome sequence of Paucibacter aquatile CR182 isolated from freshwater of the Nakdong River.</title>
        <authorList>
            <person name="Choi A."/>
            <person name="Chung E.J."/>
        </authorList>
    </citation>
    <scope>NUCLEOTIDE SEQUENCE [LARGE SCALE GENOMIC DNA]</scope>
    <source>
        <strain evidence="8 9">CR182</strain>
    </source>
</reference>
<proteinExistence type="predicted"/>
<dbReference type="InterPro" id="IPR011990">
    <property type="entry name" value="TPR-like_helical_dom_sf"/>
</dbReference>
<evidence type="ECO:0000256" key="4">
    <source>
        <dbReference type="ARBA" id="ARBA00022840"/>
    </source>
</evidence>
<dbReference type="Pfam" id="PF00069">
    <property type="entry name" value="Pkinase"/>
    <property type="match status" value="1"/>
</dbReference>
<dbReference type="GO" id="GO:0004674">
    <property type="term" value="F:protein serine/threonine kinase activity"/>
    <property type="evidence" value="ECO:0007669"/>
    <property type="project" value="TreeGrafter"/>
</dbReference>
<keyword evidence="1" id="KW-0808">Transferase</keyword>
<dbReference type="InterPro" id="IPR017441">
    <property type="entry name" value="Protein_kinase_ATP_BS"/>
</dbReference>
<dbReference type="InterPro" id="IPR008271">
    <property type="entry name" value="Ser/Thr_kinase_AS"/>
</dbReference>
<dbReference type="InterPro" id="IPR000719">
    <property type="entry name" value="Prot_kinase_dom"/>
</dbReference>
<dbReference type="SUPFAM" id="SSF48452">
    <property type="entry name" value="TPR-like"/>
    <property type="match status" value="1"/>
</dbReference>
<name>A0A2N8L132_9BURK</name>
<dbReference type="PROSITE" id="PS50011">
    <property type="entry name" value="PROTEIN_KINASE_DOM"/>
    <property type="match status" value="1"/>
</dbReference>
<protein>
    <recommendedName>
        <fullName evidence="7">Protein kinase domain-containing protein</fullName>
    </recommendedName>
</protein>
<evidence type="ECO:0000259" key="7">
    <source>
        <dbReference type="PROSITE" id="PS50011"/>
    </source>
</evidence>
<dbReference type="PANTHER" id="PTHR43289">
    <property type="entry name" value="MITOGEN-ACTIVATED PROTEIN KINASE KINASE KINASE 20-RELATED"/>
    <property type="match status" value="1"/>
</dbReference>
<evidence type="ECO:0000256" key="2">
    <source>
        <dbReference type="ARBA" id="ARBA00022741"/>
    </source>
</evidence>
<comment type="caution">
    <text evidence="8">The sequence shown here is derived from an EMBL/GenBank/DDBJ whole genome shotgun (WGS) entry which is preliminary data.</text>
</comment>
<dbReference type="OrthoDB" id="9783151at2"/>
<evidence type="ECO:0000313" key="9">
    <source>
        <dbReference type="Proteomes" id="UP000235916"/>
    </source>
</evidence>
<keyword evidence="6" id="KW-1133">Transmembrane helix</keyword>
<organism evidence="8 9">
    <name type="scientific">Kinneretia aquatilis</name>
    <dbReference type="NCBI Taxonomy" id="2070761"/>
    <lineage>
        <taxon>Bacteria</taxon>
        <taxon>Pseudomonadati</taxon>
        <taxon>Pseudomonadota</taxon>
        <taxon>Betaproteobacteria</taxon>
        <taxon>Burkholderiales</taxon>
        <taxon>Sphaerotilaceae</taxon>
        <taxon>Roseateles</taxon>
    </lineage>
</organism>
<dbReference type="SMART" id="SM00220">
    <property type="entry name" value="S_TKc"/>
    <property type="match status" value="1"/>
</dbReference>
<accession>A0A2N8L132</accession>
<keyword evidence="3" id="KW-0418">Kinase</keyword>
<dbReference type="AlphaFoldDB" id="A0A2N8L132"/>
<dbReference type="SUPFAM" id="SSF56112">
    <property type="entry name" value="Protein kinase-like (PK-like)"/>
    <property type="match status" value="1"/>
</dbReference>
<dbReference type="PROSITE" id="PS00108">
    <property type="entry name" value="PROTEIN_KINASE_ST"/>
    <property type="match status" value="1"/>
</dbReference>
<evidence type="ECO:0000256" key="5">
    <source>
        <dbReference type="PROSITE-ProRule" id="PRU10141"/>
    </source>
</evidence>
<evidence type="ECO:0000256" key="6">
    <source>
        <dbReference type="SAM" id="Phobius"/>
    </source>
</evidence>
<keyword evidence="6" id="KW-0472">Membrane</keyword>
<sequence>MTRLPCAPEHWTEFSALLDAALELPAGERAAWLQGLPPESAHLRSALSRVLRQDEPGAPQLELPHLAGMGEDKGPGIELQPQQVLGPWRLLRRLGLGGMGEVWLAERCDGAYQRQVALKLPHAQALAGPGRQRFARERDILAALQHPHIAQFFDAGTAEDAAGQDQPWLALEYVEGQSIAEDCKARRLPLRERLLLMLQVMEAVQHAHGRLLVHRDLKPSNVMVTAQGQVKLLDFGIAKLLGAEGDASGGAEATRLLMATPAYAAPEQLNGSPITVATDVFALGALSHTLLCGQPPVRGGGDRLASQSVSEGQAECCGLSRRRLQRALRGDLDAWLAKALAENPSDRYGSVQAMSEDLRRHLAGRPLQARRIGAWSRLRLAWRRHWLMATLLTALILSLALGLAGTAWQAQQAQRQAQRAEAIQRYLLGLFRTLDPRESDAQDPAAAMRRLLQQQMSQIEQQLPQDPETADALLRLSSTVATYLSDEARSLELAGLRWRLLQQRLGPGHPRSGEAGLSWFWALWSGGQRAQAAEVLALLDRQLPARGLLRAEWWLARHDVLDEQGAVPAARRDALQQALQRYQGEAPLDSGHVVVLGHLARWHLAQGERAEAKAWLDRALALAPRAEPPIALDQARLLGLRAELWAAEGQPEAQARDLAEAVRLLRGSLGLANPLGWALLGQQLGFFCKGGAAMQAQAEALWQELQPAVVASRDARARPLLAQAEACGLRR</sequence>
<feature type="domain" description="Protein kinase" evidence="7">
    <location>
        <begin position="88"/>
        <end position="362"/>
    </location>
</feature>
<dbReference type="Gene3D" id="1.10.510.10">
    <property type="entry name" value="Transferase(Phosphotransferase) domain 1"/>
    <property type="match status" value="1"/>
</dbReference>
<keyword evidence="4 5" id="KW-0067">ATP-binding</keyword>
<dbReference type="Proteomes" id="UP000235916">
    <property type="component" value="Unassembled WGS sequence"/>
</dbReference>
<dbReference type="GO" id="GO:0005524">
    <property type="term" value="F:ATP binding"/>
    <property type="evidence" value="ECO:0007669"/>
    <property type="project" value="UniProtKB-UniRule"/>
</dbReference>
<evidence type="ECO:0000256" key="3">
    <source>
        <dbReference type="ARBA" id="ARBA00022777"/>
    </source>
</evidence>
<dbReference type="Gene3D" id="1.25.40.10">
    <property type="entry name" value="Tetratricopeptide repeat domain"/>
    <property type="match status" value="1"/>
</dbReference>
<dbReference type="PROSITE" id="PS00107">
    <property type="entry name" value="PROTEIN_KINASE_ATP"/>
    <property type="match status" value="1"/>
</dbReference>
<feature type="transmembrane region" description="Helical" evidence="6">
    <location>
        <begin position="386"/>
        <end position="408"/>
    </location>
</feature>
<dbReference type="PANTHER" id="PTHR43289:SF34">
    <property type="entry name" value="SERINE_THREONINE-PROTEIN KINASE YBDM-RELATED"/>
    <property type="match status" value="1"/>
</dbReference>
<dbReference type="Gene3D" id="3.30.200.20">
    <property type="entry name" value="Phosphorylase Kinase, domain 1"/>
    <property type="match status" value="1"/>
</dbReference>
<dbReference type="EMBL" id="POSP01000003">
    <property type="protein sequence ID" value="PND39397.1"/>
    <property type="molecule type" value="Genomic_DNA"/>
</dbReference>
<evidence type="ECO:0000313" key="8">
    <source>
        <dbReference type="EMBL" id="PND39397.1"/>
    </source>
</evidence>
<gene>
    <name evidence="8" type="ORF">C1O66_18910</name>
</gene>
<dbReference type="RefSeq" id="WP_102769314.1">
    <property type="nucleotide sequence ID" value="NZ_POSP01000003.1"/>
</dbReference>
<keyword evidence="2 5" id="KW-0547">Nucleotide-binding</keyword>
<dbReference type="InterPro" id="IPR011009">
    <property type="entry name" value="Kinase-like_dom_sf"/>
</dbReference>
<evidence type="ECO:0000256" key="1">
    <source>
        <dbReference type="ARBA" id="ARBA00022679"/>
    </source>
</evidence>
<feature type="binding site" evidence="5">
    <location>
        <position position="119"/>
    </location>
    <ligand>
        <name>ATP</name>
        <dbReference type="ChEBI" id="CHEBI:30616"/>
    </ligand>
</feature>
<keyword evidence="6" id="KW-0812">Transmembrane</keyword>
<keyword evidence="9" id="KW-1185">Reference proteome</keyword>
<dbReference type="CDD" id="cd14014">
    <property type="entry name" value="STKc_PknB_like"/>
    <property type="match status" value="1"/>
</dbReference>